<dbReference type="GO" id="GO:0016477">
    <property type="term" value="P:cell migration"/>
    <property type="evidence" value="ECO:0007669"/>
    <property type="project" value="TreeGrafter"/>
</dbReference>
<comment type="similarity">
    <text evidence="2 8">Belongs to the integrin beta chain family.</text>
</comment>
<feature type="chain" id="PRO_5043473751" description="Integrin beta" evidence="9">
    <location>
        <begin position="22"/>
        <end position="479"/>
    </location>
</feature>
<dbReference type="PANTHER" id="PTHR10082">
    <property type="entry name" value="INTEGRIN BETA SUBUNIT"/>
    <property type="match status" value="1"/>
</dbReference>
<keyword evidence="12" id="KW-1185">Reference proteome</keyword>
<evidence type="ECO:0000256" key="8">
    <source>
        <dbReference type="RuleBase" id="RU000633"/>
    </source>
</evidence>
<comment type="caution">
    <text evidence="11">The sequence shown here is derived from an EMBL/GenBank/DDBJ whole genome shotgun (WGS) entry which is preliminary data.</text>
</comment>
<dbReference type="InterPro" id="IPR002369">
    <property type="entry name" value="Integrin_bsu_VWA"/>
</dbReference>
<evidence type="ECO:0000256" key="6">
    <source>
        <dbReference type="ARBA" id="ARBA00023157"/>
    </source>
</evidence>
<organism evidence="11 12">
    <name type="scientific">Oopsacas minuta</name>
    <dbReference type="NCBI Taxonomy" id="111878"/>
    <lineage>
        <taxon>Eukaryota</taxon>
        <taxon>Metazoa</taxon>
        <taxon>Porifera</taxon>
        <taxon>Hexactinellida</taxon>
        <taxon>Hexasterophora</taxon>
        <taxon>Lyssacinosida</taxon>
        <taxon>Leucopsacidae</taxon>
        <taxon>Oopsacas</taxon>
    </lineage>
</organism>
<dbReference type="SMART" id="SM00187">
    <property type="entry name" value="INB"/>
    <property type="match status" value="1"/>
</dbReference>
<dbReference type="Proteomes" id="UP001165289">
    <property type="component" value="Unassembled WGS sequence"/>
</dbReference>
<dbReference type="GO" id="GO:0009986">
    <property type="term" value="C:cell surface"/>
    <property type="evidence" value="ECO:0007669"/>
    <property type="project" value="TreeGrafter"/>
</dbReference>
<dbReference type="EMBL" id="JAKMXF010000354">
    <property type="protein sequence ID" value="KAI6646762.1"/>
    <property type="molecule type" value="Genomic_DNA"/>
</dbReference>
<evidence type="ECO:0000313" key="11">
    <source>
        <dbReference type="EMBL" id="KAI6646762.1"/>
    </source>
</evidence>
<dbReference type="Pfam" id="PF00362">
    <property type="entry name" value="Integrin_beta"/>
    <property type="match status" value="1"/>
</dbReference>
<keyword evidence="6" id="KW-1015">Disulfide bond</keyword>
<keyword evidence="9" id="KW-0732">Signal</keyword>
<dbReference type="CDD" id="cd00198">
    <property type="entry name" value="vWFA"/>
    <property type="match status" value="1"/>
</dbReference>
<dbReference type="GO" id="GO:0033627">
    <property type="term" value="P:cell adhesion mediated by integrin"/>
    <property type="evidence" value="ECO:0007669"/>
    <property type="project" value="TreeGrafter"/>
</dbReference>
<evidence type="ECO:0000256" key="1">
    <source>
        <dbReference type="ARBA" id="ARBA00004479"/>
    </source>
</evidence>
<dbReference type="Gene3D" id="2.60.40.1510">
    <property type="entry name" value="ntegrin, alpha v. Chain A, domain 3"/>
    <property type="match status" value="1"/>
</dbReference>
<dbReference type="GO" id="GO:0008305">
    <property type="term" value="C:integrin complex"/>
    <property type="evidence" value="ECO:0007669"/>
    <property type="project" value="TreeGrafter"/>
</dbReference>
<dbReference type="Gene3D" id="3.40.50.410">
    <property type="entry name" value="von Willebrand factor, type A domain"/>
    <property type="match status" value="1"/>
</dbReference>
<keyword evidence="7" id="KW-0325">Glycoprotein</keyword>
<dbReference type="GO" id="GO:0007160">
    <property type="term" value="P:cell-matrix adhesion"/>
    <property type="evidence" value="ECO:0007669"/>
    <property type="project" value="TreeGrafter"/>
</dbReference>
<dbReference type="SUPFAM" id="SSF53300">
    <property type="entry name" value="vWA-like"/>
    <property type="match status" value="1"/>
</dbReference>
<accession>A0AAV7JDB6</accession>
<proteinExistence type="inferred from homology"/>
<keyword evidence="5" id="KW-0472">Membrane</keyword>
<feature type="signal peptide" evidence="9">
    <location>
        <begin position="1"/>
        <end position="21"/>
    </location>
</feature>
<keyword evidence="3 8" id="KW-0812">Transmembrane</keyword>
<evidence type="ECO:0000256" key="7">
    <source>
        <dbReference type="ARBA" id="ARBA00023180"/>
    </source>
</evidence>
<dbReference type="InterPro" id="IPR015812">
    <property type="entry name" value="Integrin_bsu"/>
</dbReference>
<evidence type="ECO:0000313" key="12">
    <source>
        <dbReference type="Proteomes" id="UP001165289"/>
    </source>
</evidence>
<reference evidence="11 12" key="1">
    <citation type="journal article" date="2023" name="BMC Biol.">
        <title>The compact genome of the sponge Oopsacas minuta (Hexactinellida) is lacking key metazoan core genes.</title>
        <authorList>
            <person name="Santini S."/>
            <person name="Schenkelaars Q."/>
            <person name="Jourda C."/>
            <person name="Duchesne M."/>
            <person name="Belahbib H."/>
            <person name="Rocher C."/>
            <person name="Selva M."/>
            <person name="Riesgo A."/>
            <person name="Vervoort M."/>
            <person name="Leys S.P."/>
            <person name="Kodjabachian L."/>
            <person name="Le Bivic A."/>
            <person name="Borchiellini C."/>
            <person name="Claverie J.M."/>
            <person name="Renard E."/>
        </authorList>
    </citation>
    <scope>NUCLEOTIDE SEQUENCE [LARGE SCALE GENOMIC DNA]</scope>
    <source>
        <strain evidence="11">SPO-2</strain>
    </source>
</reference>
<dbReference type="PROSITE" id="PS50234">
    <property type="entry name" value="VWFA"/>
    <property type="match status" value="1"/>
</dbReference>
<keyword evidence="8" id="KW-0130">Cell adhesion</keyword>
<evidence type="ECO:0000256" key="9">
    <source>
        <dbReference type="SAM" id="SignalP"/>
    </source>
</evidence>
<evidence type="ECO:0000256" key="3">
    <source>
        <dbReference type="ARBA" id="ARBA00022692"/>
    </source>
</evidence>
<dbReference type="PRINTS" id="PR01186">
    <property type="entry name" value="INTEGRINB"/>
</dbReference>
<dbReference type="InterPro" id="IPR036465">
    <property type="entry name" value="vWFA_dom_sf"/>
</dbReference>
<name>A0AAV7JDB6_9METZ</name>
<sequence>MKVYLWIFWIGIIWTVNCVAGQESCRIFRTCSECISSTLACGWCDHRPFYLTANGIRPLCDKPEALELAGCPLDKIINPQSETPVALGSTPQLNPSKYEMRLRTQTVKNVTIQVTPQQDFPLDLYILMDISKSMSQFLELAQTAAGDILSTVTNLTSDSRLGFGTFVEKRVRPFVNTNDATHSADAFNNVQPLTTNLTQFQDNIDTVETSNNQDTPEGALDALVQSMVCQSGIEWRGKFDALRMVLLMTDAEFHYALDDKLAGIVTSNDLQCRMADDSNDNKQQFPSYSQIIRTVLEENIVVIFSVDADVRDFYSLVSNLIYSGNKTNAAALLNSQLSALLNLITESYFESSTTVIPVLISRSTHIRSELSLSTCENIQAGSNLVCRNVSYNTSAEYSVELSLDEHVCQLPPDQRTQTVTYAFVGFGQVTIEVDPICSCDCENQRDENSSFCMDRGALVCSVCSCDPSYQVRLLSMVQI</sequence>
<dbReference type="AlphaFoldDB" id="A0AAV7JDB6"/>
<evidence type="ECO:0000259" key="10">
    <source>
        <dbReference type="PROSITE" id="PS50234"/>
    </source>
</evidence>
<evidence type="ECO:0000256" key="2">
    <source>
        <dbReference type="ARBA" id="ARBA00007449"/>
    </source>
</evidence>
<keyword evidence="4 8" id="KW-0401">Integrin</keyword>
<dbReference type="Gene3D" id="3.30.1680.10">
    <property type="entry name" value="ligand-binding face of the semaphorins, domain 2"/>
    <property type="match status" value="1"/>
</dbReference>
<comment type="subcellular location">
    <subcellularLocation>
        <location evidence="8">Cell membrane</location>
        <topology evidence="8">Single-pass type I membrane protein</topology>
    </subcellularLocation>
    <subcellularLocation>
        <location evidence="1">Membrane</location>
        <topology evidence="1">Single-pass type I membrane protein</topology>
    </subcellularLocation>
</comment>
<protein>
    <recommendedName>
        <fullName evidence="8">Integrin beta</fullName>
    </recommendedName>
</protein>
<feature type="domain" description="VWFA" evidence="10">
    <location>
        <begin position="123"/>
        <end position="348"/>
    </location>
</feature>
<dbReference type="GO" id="GO:0005925">
    <property type="term" value="C:focal adhesion"/>
    <property type="evidence" value="ECO:0007669"/>
    <property type="project" value="TreeGrafter"/>
</dbReference>
<evidence type="ECO:0000256" key="5">
    <source>
        <dbReference type="ARBA" id="ARBA00023136"/>
    </source>
</evidence>
<dbReference type="SUPFAM" id="SSF103575">
    <property type="entry name" value="Plexin repeat"/>
    <property type="match status" value="1"/>
</dbReference>
<evidence type="ECO:0000256" key="4">
    <source>
        <dbReference type="ARBA" id="ARBA00023037"/>
    </source>
</evidence>
<dbReference type="PANTHER" id="PTHR10082:SF3">
    <property type="entry name" value="INTEGRIN BETA-LIKE PROTEIN 1"/>
    <property type="match status" value="1"/>
</dbReference>
<dbReference type="GO" id="GO:0098609">
    <property type="term" value="P:cell-cell adhesion"/>
    <property type="evidence" value="ECO:0007669"/>
    <property type="project" value="TreeGrafter"/>
</dbReference>
<gene>
    <name evidence="11" type="ORF">LOD99_12882</name>
</gene>
<dbReference type="GO" id="GO:0007229">
    <property type="term" value="P:integrin-mediated signaling pathway"/>
    <property type="evidence" value="ECO:0007669"/>
    <property type="project" value="UniProtKB-KW"/>
</dbReference>
<dbReference type="InterPro" id="IPR002035">
    <property type="entry name" value="VWF_A"/>
</dbReference>
<dbReference type="GO" id="GO:0005178">
    <property type="term" value="F:integrin binding"/>
    <property type="evidence" value="ECO:0007669"/>
    <property type="project" value="TreeGrafter"/>
</dbReference>